<proteinExistence type="predicted"/>
<keyword evidence="3" id="KW-0539">Nucleus</keyword>
<dbReference type="Proteomes" id="UP000037460">
    <property type="component" value="Unassembled WGS sequence"/>
</dbReference>
<feature type="compositionally biased region" description="Low complexity" evidence="4">
    <location>
        <begin position="362"/>
        <end position="372"/>
    </location>
</feature>
<evidence type="ECO:0000259" key="5">
    <source>
        <dbReference type="PROSITE" id="PS51156"/>
    </source>
</evidence>
<feature type="region of interest" description="Disordered" evidence="4">
    <location>
        <begin position="105"/>
        <end position="279"/>
    </location>
</feature>
<dbReference type="InterPro" id="IPR009057">
    <property type="entry name" value="Homeodomain-like_sf"/>
</dbReference>
<keyword evidence="2" id="KW-0804">Transcription</keyword>
<feature type="compositionally biased region" description="Basic and acidic residues" evidence="4">
    <location>
        <begin position="468"/>
        <end position="478"/>
    </location>
</feature>
<protein>
    <recommendedName>
        <fullName evidence="5">ELM2 domain-containing protein</fullName>
    </recommendedName>
</protein>
<dbReference type="EMBL" id="JWZX01002980">
    <property type="protein sequence ID" value="KOO25394.1"/>
    <property type="molecule type" value="Genomic_DNA"/>
</dbReference>
<evidence type="ECO:0000313" key="7">
    <source>
        <dbReference type="Proteomes" id="UP000037460"/>
    </source>
</evidence>
<feature type="compositionally biased region" description="Low complexity" evidence="4">
    <location>
        <begin position="269"/>
        <end position="279"/>
    </location>
</feature>
<feature type="compositionally biased region" description="Basic and acidic residues" evidence="4">
    <location>
        <begin position="450"/>
        <end position="461"/>
    </location>
</feature>
<accession>A0A0M0JFN0</accession>
<feature type="region of interest" description="Disordered" evidence="4">
    <location>
        <begin position="775"/>
        <end position="808"/>
    </location>
</feature>
<evidence type="ECO:0000313" key="6">
    <source>
        <dbReference type="EMBL" id="KOO25394.1"/>
    </source>
</evidence>
<feature type="region of interest" description="Disordered" evidence="4">
    <location>
        <begin position="436"/>
        <end position="517"/>
    </location>
</feature>
<feature type="region of interest" description="Disordered" evidence="4">
    <location>
        <begin position="1"/>
        <end position="25"/>
    </location>
</feature>
<dbReference type="AlphaFoldDB" id="A0A0M0JFN0"/>
<evidence type="ECO:0000256" key="3">
    <source>
        <dbReference type="ARBA" id="ARBA00023242"/>
    </source>
</evidence>
<evidence type="ECO:0000256" key="4">
    <source>
        <dbReference type="SAM" id="MobiDB-lite"/>
    </source>
</evidence>
<dbReference type="PANTHER" id="PTHR16089:SF28">
    <property type="entry name" value="REST COREPRESSOR"/>
    <property type="match status" value="1"/>
</dbReference>
<feature type="compositionally biased region" description="Basic and acidic residues" evidence="4">
    <location>
        <begin position="214"/>
        <end position="228"/>
    </location>
</feature>
<feature type="compositionally biased region" description="Low complexity" evidence="4">
    <location>
        <begin position="229"/>
        <end position="251"/>
    </location>
</feature>
<dbReference type="PANTHER" id="PTHR16089">
    <property type="entry name" value="REST COREPRESSOR COREST PROTEIN-RELATED"/>
    <property type="match status" value="1"/>
</dbReference>
<organism evidence="6 7">
    <name type="scientific">Chrysochromulina tobinii</name>
    <dbReference type="NCBI Taxonomy" id="1460289"/>
    <lineage>
        <taxon>Eukaryota</taxon>
        <taxon>Haptista</taxon>
        <taxon>Haptophyta</taxon>
        <taxon>Prymnesiophyceae</taxon>
        <taxon>Prymnesiales</taxon>
        <taxon>Chrysochromulinaceae</taxon>
        <taxon>Chrysochromulina</taxon>
    </lineage>
</organism>
<sequence>MQEPELEPAAVKLDAGSATASSEPLDAAAAPIAEPPDLHKHPILEQWEYNSDGSIAGRVYGKKGFKEGEQMTTSIVPEKTRYATYVITGSGSIYRLGEKLAARVPADPKALRVRAPVDDLAAQAQQRSPRKRSAPASAAAQEMAKRPITFATGSARKESPTGKHPNQYTYRVHAPGSSSDDAKVRQPSPKVTSPKLLQQQPQQQRPKQPNQYTYRDKDAGADAKDGKPKTAASSASLAPSAAAAVAAGDSIAKPKHPNQYTYRPKLPQSPSGGADDASSAAAPFVIGVSRHAHQWTARLIRSGTDEHIGRYPTARAASDAAADLHAQLTCAAPKDSEAAIQQARDRSRATQLPELDPPPASPASAEFSSSRANSYPLLSASPFPPTSTTKIRVQLLEPHEGGCVLPSPVAEDRRFQTCEARQESCGDPLLDRALFGLGPTTGSAADDADSAAKKGGRDLRPMRPPKPPPDEVPREVLRARLPSAGGKAKREREAGDDSPTTSKGALARPGRTHQHKESQYLNNFSLERSSTRIAVLEDGVWRFQPPVGEQYQIEVEPEACCPTAAACRSRQDALVWDPARAEADGIHVPAYLAAAQKLYAAAEPQRRYSSEVALQLLHAHDFDVLAATHSMATAIGVDKLLAPDAPVVASTSLVRGRAGLRVGLHLSLRHLAASVSEGQPQGFVRSTRSRTTSLDAFPGAQPPWTAAEEAALTDGMRRDGKNLHVIHRRVLQHKTLPQVIEFFYSERGQLLKSAVMAERAAAELKAAAAAAEKAAASGSGMASPSYDGSPKKRPRADGAPKRLRADGEGGVLLGRPGKRFGPRVFAHVSVRGANNEVSYEDLTDASKRGAVLRGMVDFVGMQTRVTDEALRCAFTLADNPHIHRKVAGSGAQVASIDDAYANHTVVCLMWQLFRRKALKTGYRPFGNTDC</sequence>
<dbReference type="GO" id="GO:0005667">
    <property type="term" value="C:transcription regulator complex"/>
    <property type="evidence" value="ECO:0007669"/>
    <property type="project" value="TreeGrafter"/>
</dbReference>
<keyword evidence="7" id="KW-1185">Reference proteome</keyword>
<feature type="compositionally biased region" description="Basic and acidic residues" evidence="4">
    <location>
        <begin position="795"/>
        <end position="807"/>
    </location>
</feature>
<dbReference type="InterPro" id="IPR051066">
    <property type="entry name" value="Trans_reg/Corepressor"/>
</dbReference>
<dbReference type="GO" id="GO:0000118">
    <property type="term" value="C:histone deacetylase complex"/>
    <property type="evidence" value="ECO:0007669"/>
    <property type="project" value="TreeGrafter"/>
</dbReference>
<gene>
    <name evidence="6" type="ORF">Ctob_007055</name>
</gene>
<dbReference type="PROSITE" id="PS51156">
    <property type="entry name" value="ELM2"/>
    <property type="match status" value="1"/>
</dbReference>
<feature type="region of interest" description="Disordered" evidence="4">
    <location>
        <begin position="332"/>
        <end position="387"/>
    </location>
</feature>
<dbReference type="GO" id="GO:0003714">
    <property type="term" value="F:transcription corepressor activity"/>
    <property type="evidence" value="ECO:0007669"/>
    <property type="project" value="TreeGrafter"/>
</dbReference>
<comment type="caution">
    <text evidence="6">The sequence shown here is derived from an EMBL/GenBank/DDBJ whole genome shotgun (WGS) entry which is preliminary data.</text>
</comment>
<keyword evidence="1" id="KW-0805">Transcription regulation</keyword>
<evidence type="ECO:0000256" key="1">
    <source>
        <dbReference type="ARBA" id="ARBA00023015"/>
    </source>
</evidence>
<dbReference type="InterPro" id="IPR000949">
    <property type="entry name" value="ELM2_dom"/>
</dbReference>
<dbReference type="GO" id="GO:0006357">
    <property type="term" value="P:regulation of transcription by RNA polymerase II"/>
    <property type="evidence" value="ECO:0007669"/>
    <property type="project" value="TreeGrafter"/>
</dbReference>
<reference evidence="7" key="1">
    <citation type="journal article" date="2015" name="PLoS Genet.">
        <title>Genome Sequence and Transcriptome Analyses of Chrysochromulina tobin: Metabolic Tools for Enhanced Algal Fitness in the Prominent Order Prymnesiales (Haptophyceae).</title>
        <authorList>
            <person name="Hovde B.T."/>
            <person name="Deodato C.R."/>
            <person name="Hunsperger H.M."/>
            <person name="Ryken S.A."/>
            <person name="Yost W."/>
            <person name="Jha R.K."/>
            <person name="Patterson J."/>
            <person name="Monnat R.J. Jr."/>
            <person name="Barlow S.B."/>
            <person name="Starkenburg S.R."/>
            <person name="Cattolico R.A."/>
        </authorList>
    </citation>
    <scope>NUCLEOTIDE SEQUENCE</scope>
    <source>
        <strain evidence="7">CCMP291</strain>
    </source>
</reference>
<evidence type="ECO:0000256" key="2">
    <source>
        <dbReference type="ARBA" id="ARBA00023163"/>
    </source>
</evidence>
<feature type="domain" description="ELM2" evidence="5">
    <location>
        <begin position="543"/>
        <end position="635"/>
    </location>
</feature>
<feature type="compositionally biased region" description="Low complexity" evidence="4">
    <location>
        <begin position="194"/>
        <end position="211"/>
    </location>
</feature>
<name>A0A0M0JFN0_9EUKA</name>
<dbReference type="Gene3D" id="1.10.10.60">
    <property type="entry name" value="Homeodomain-like"/>
    <property type="match status" value="1"/>
</dbReference>
<dbReference type="SUPFAM" id="SSF46689">
    <property type="entry name" value="Homeodomain-like"/>
    <property type="match status" value="1"/>
</dbReference>